<organism evidence="14 15">
    <name type="scientific">Apiospora aurea</name>
    <dbReference type="NCBI Taxonomy" id="335848"/>
    <lineage>
        <taxon>Eukaryota</taxon>
        <taxon>Fungi</taxon>
        <taxon>Dikarya</taxon>
        <taxon>Ascomycota</taxon>
        <taxon>Pezizomycotina</taxon>
        <taxon>Sordariomycetes</taxon>
        <taxon>Xylariomycetidae</taxon>
        <taxon>Amphisphaeriales</taxon>
        <taxon>Apiosporaceae</taxon>
        <taxon>Apiospora</taxon>
    </lineage>
</organism>
<name>A0ABR1QRS8_9PEZI</name>
<dbReference type="InterPro" id="IPR006680">
    <property type="entry name" value="Amidohydro-rel"/>
</dbReference>
<comment type="similarity">
    <text evidence="2">Belongs to the metallo-dependent hydrolases superfamily. ACMSD family.</text>
</comment>
<feature type="domain" description="Amidohydrolase-related" evidence="13">
    <location>
        <begin position="39"/>
        <end position="383"/>
    </location>
</feature>
<keyword evidence="9 11" id="KW-0456">Lyase</keyword>
<dbReference type="Proteomes" id="UP001391051">
    <property type="component" value="Unassembled WGS sequence"/>
</dbReference>
<evidence type="ECO:0000256" key="12">
    <source>
        <dbReference type="SAM" id="MobiDB-lite"/>
    </source>
</evidence>
<evidence type="ECO:0000256" key="2">
    <source>
        <dbReference type="ARBA" id="ARBA00005871"/>
    </source>
</evidence>
<dbReference type="InterPro" id="IPR032466">
    <property type="entry name" value="Metal_Hydrolase"/>
</dbReference>
<evidence type="ECO:0000256" key="8">
    <source>
        <dbReference type="ARBA" id="ARBA00022833"/>
    </source>
</evidence>
<dbReference type="EMBL" id="JAQQWE010000002">
    <property type="protein sequence ID" value="KAK7962647.1"/>
    <property type="molecule type" value="Genomic_DNA"/>
</dbReference>
<comment type="pathway">
    <text evidence="1">Secondary metabolite metabolism; quinolate metabolism.</text>
</comment>
<evidence type="ECO:0000313" key="14">
    <source>
        <dbReference type="EMBL" id="KAK7962647.1"/>
    </source>
</evidence>
<keyword evidence="7 11" id="KW-0210">Decarboxylase</keyword>
<dbReference type="InterPro" id="IPR032465">
    <property type="entry name" value="ACMSD"/>
</dbReference>
<dbReference type="GeneID" id="92072756"/>
<evidence type="ECO:0000313" key="15">
    <source>
        <dbReference type="Proteomes" id="UP001391051"/>
    </source>
</evidence>
<dbReference type="EC" id="4.1.1.45" evidence="4"/>
<dbReference type="Gene3D" id="3.20.20.140">
    <property type="entry name" value="Metal-dependent hydrolases"/>
    <property type="match status" value="1"/>
</dbReference>
<evidence type="ECO:0000256" key="6">
    <source>
        <dbReference type="ARBA" id="ARBA00022723"/>
    </source>
</evidence>
<dbReference type="SUPFAM" id="SSF51556">
    <property type="entry name" value="Metallo-dependent hydrolases"/>
    <property type="match status" value="1"/>
</dbReference>
<gene>
    <name evidence="14" type="ORF">PG986_003472</name>
</gene>
<evidence type="ECO:0000256" key="5">
    <source>
        <dbReference type="ARBA" id="ARBA00021214"/>
    </source>
</evidence>
<dbReference type="PANTHER" id="PTHR21240">
    <property type="entry name" value="2-AMINO-3-CARBOXYLMUCONATE-6-SEMIALDEHYDE DECARBOXYLASE"/>
    <property type="match status" value="1"/>
</dbReference>
<feature type="region of interest" description="Disordered" evidence="12">
    <location>
        <begin position="52"/>
        <end position="73"/>
    </location>
</feature>
<dbReference type="CDD" id="cd01292">
    <property type="entry name" value="metallo-dependent_hydrolases"/>
    <property type="match status" value="1"/>
</dbReference>
<evidence type="ECO:0000256" key="1">
    <source>
        <dbReference type="ARBA" id="ARBA00005079"/>
    </source>
</evidence>
<keyword evidence="8" id="KW-0862">Zinc</keyword>
<dbReference type="Pfam" id="PF04909">
    <property type="entry name" value="Amidohydro_2"/>
    <property type="match status" value="1"/>
</dbReference>
<sequence>MAPSKISEYEDSCCTSTGCVTTTKNAGSRPVDGSSLYRIDIHTHIMPSSLPDLSSYPTNSPTDPWLSLRPSKSGKSDEIDMYVGDSFFRTVEPNCIDAEARIREMDAAGVDVQIISTVPILFFYDEPAEPVTVLARALNDHIAETCQRYPDRFVGLATVPLQDVDESVRELERCKGLGLVGVEIGTTVGDMNLDDAALDPFWAACERLGMVVFVHPLGYALPKENKKRWSKYWGSWLVGMPSETALSILAITGSGVLLRHPRLRLCFAHGGGAFPALLGRIQHGYDCRPDLVAVNSGGVCPADHVSQGAFWVDSLVHDPDLLEFLCKKIGSDRVVMGSDYPFPLGEVPVAGKMLCAEDQLSRFLTWEQRADMLSGNAIKLFNLGSKFERRFQENLAEFQANLKTAKDTPVKAKDTSMKKIMVELEHLEVQPLVAN</sequence>
<comment type="subunit">
    <text evidence="3">Monomer.</text>
</comment>
<dbReference type="PANTHER" id="PTHR21240:SF27">
    <property type="entry name" value="2-AMINO-3-CARBOXYMUCONATE-6-SEMIALDEHYDE DECARBOXYLASE"/>
    <property type="match status" value="1"/>
</dbReference>
<evidence type="ECO:0000256" key="4">
    <source>
        <dbReference type="ARBA" id="ARBA00012365"/>
    </source>
</evidence>
<comment type="caution">
    <text evidence="14">The sequence shown here is derived from an EMBL/GenBank/DDBJ whole genome shotgun (WGS) entry which is preliminary data.</text>
</comment>
<feature type="compositionally biased region" description="Polar residues" evidence="12">
    <location>
        <begin position="52"/>
        <end position="62"/>
    </location>
</feature>
<keyword evidence="15" id="KW-1185">Reference proteome</keyword>
<accession>A0ABR1QRS8</accession>
<proteinExistence type="inferred from homology"/>
<dbReference type="RefSeq" id="XP_066704758.1">
    <property type="nucleotide sequence ID" value="XM_066839694.1"/>
</dbReference>
<evidence type="ECO:0000256" key="11">
    <source>
        <dbReference type="RuleBase" id="RU366045"/>
    </source>
</evidence>
<evidence type="ECO:0000256" key="3">
    <source>
        <dbReference type="ARBA" id="ARBA00011245"/>
    </source>
</evidence>
<protein>
    <recommendedName>
        <fullName evidence="5">2-amino-3-carboxymuconate-6-semialdehyde decarboxylase</fullName>
        <ecNumber evidence="4">4.1.1.45</ecNumber>
    </recommendedName>
    <alternativeName>
        <fullName evidence="10">Picolinate carboxylase</fullName>
    </alternativeName>
</protein>
<evidence type="ECO:0000256" key="7">
    <source>
        <dbReference type="ARBA" id="ARBA00022793"/>
    </source>
</evidence>
<keyword evidence="6" id="KW-0479">Metal-binding</keyword>
<evidence type="ECO:0000256" key="9">
    <source>
        <dbReference type="ARBA" id="ARBA00023239"/>
    </source>
</evidence>
<evidence type="ECO:0000259" key="13">
    <source>
        <dbReference type="Pfam" id="PF04909"/>
    </source>
</evidence>
<reference evidence="14 15" key="1">
    <citation type="submission" date="2023-01" db="EMBL/GenBank/DDBJ databases">
        <title>Analysis of 21 Apiospora genomes using comparative genomics revels a genus with tremendous synthesis potential of carbohydrate active enzymes and secondary metabolites.</title>
        <authorList>
            <person name="Sorensen T."/>
        </authorList>
    </citation>
    <scope>NUCLEOTIDE SEQUENCE [LARGE SCALE GENOMIC DNA]</scope>
    <source>
        <strain evidence="14 15">CBS 24483</strain>
    </source>
</reference>
<evidence type="ECO:0000256" key="10">
    <source>
        <dbReference type="ARBA" id="ARBA00031120"/>
    </source>
</evidence>